<accession>A0A9W9TI42</accession>
<reference evidence="2" key="1">
    <citation type="submission" date="2022-11" db="EMBL/GenBank/DDBJ databases">
        <authorList>
            <person name="Petersen C."/>
        </authorList>
    </citation>
    <scope>NUCLEOTIDE SEQUENCE</scope>
    <source>
        <strain evidence="2">IBT 19713</strain>
    </source>
</reference>
<name>A0A9W9TI42_9EURO</name>
<dbReference type="AlphaFoldDB" id="A0A9W9TI42"/>
<dbReference type="EMBL" id="JAPQKS010000006">
    <property type="protein sequence ID" value="KAJ5223712.1"/>
    <property type="molecule type" value="Genomic_DNA"/>
</dbReference>
<dbReference type="RefSeq" id="XP_058327895.1">
    <property type="nucleotide sequence ID" value="XM_058477550.1"/>
</dbReference>
<proteinExistence type="predicted"/>
<protein>
    <submittedName>
        <fullName evidence="2">Uncharacterized protein</fullName>
    </submittedName>
</protein>
<keyword evidence="3" id="KW-1185">Reference proteome</keyword>
<feature type="compositionally biased region" description="Basic and acidic residues" evidence="1">
    <location>
        <begin position="44"/>
        <end position="53"/>
    </location>
</feature>
<dbReference type="Proteomes" id="UP001150941">
    <property type="component" value="Unassembled WGS sequence"/>
</dbReference>
<sequence length="100" mass="11757">MCWERRSEIRCGTDATQLPPHKPTLLPIFSAVRHKRLANPPFDRSTRQRRSSECRSSPSDPKVQQLSLLERLPRIYWFMDWMIGGLVGKLVHMPRFNQVL</sequence>
<evidence type="ECO:0000256" key="1">
    <source>
        <dbReference type="SAM" id="MobiDB-lite"/>
    </source>
</evidence>
<reference evidence="2" key="2">
    <citation type="journal article" date="2023" name="IMA Fungus">
        <title>Comparative genomic study of the Penicillium genus elucidates a diverse pangenome and 15 lateral gene transfer events.</title>
        <authorList>
            <person name="Petersen C."/>
            <person name="Sorensen T."/>
            <person name="Nielsen M.R."/>
            <person name="Sondergaard T.E."/>
            <person name="Sorensen J.L."/>
            <person name="Fitzpatrick D.A."/>
            <person name="Frisvad J.C."/>
            <person name="Nielsen K.L."/>
        </authorList>
    </citation>
    <scope>NUCLEOTIDE SEQUENCE</scope>
    <source>
        <strain evidence="2">IBT 19713</strain>
    </source>
</reference>
<evidence type="ECO:0000313" key="2">
    <source>
        <dbReference type="EMBL" id="KAJ5223712.1"/>
    </source>
</evidence>
<feature type="region of interest" description="Disordered" evidence="1">
    <location>
        <begin position="40"/>
        <end position="60"/>
    </location>
</feature>
<dbReference type="GeneID" id="83204853"/>
<organism evidence="2 3">
    <name type="scientific">Penicillium chermesinum</name>
    <dbReference type="NCBI Taxonomy" id="63820"/>
    <lineage>
        <taxon>Eukaryota</taxon>
        <taxon>Fungi</taxon>
        <taxon>Dikarya</taxon>
        <taxon>Ascomycota</taxon>
        <taxon>Pezizomycotina</taxon>
        <taxon>Eurotiomycetes</taxon>
        <taxon>Eurotiomycetidae</taxon>
        <taxon>Eurotiales</taxon>
        <taxon>Aspergillaceae</taxon>
        <taxon>Penicillium</taxon>
    </lineage>
</organism>
<evidence type="ECO:0000313" key="3">
    <source>
        <dbReference type="Proteomes" id="UP001150941"/>
    </source>
</evidence>
<gene>
    <name evidence="2" type="ORF">N7468_008254</name>
</gene>
<comment type="caution">
    <text evidence="2">The sequence shown here is derived from an EMBL/GenBank/DDBJ whole genome shotgun (WGS) entry which is preliminary data.</text>
</comment>